<reference evidence="2" key="1">
    <citation type="journal article" date="2012" name="Nature">
        <title>The tomato genome sequence provides insights into fleshy fruit evolution.</title>
        <authorList>
            <consortium name="Tomato Genome Consortium"/>
        </authorList>
    </citation>
    <scope>NUCLEOTIDE SEQUENCE [LARGE SCALE GENOMIC DNA]</scope>
    <source>
        <strain evidence="2">cv. Heinz 1706</strain>
    </source>
</reference>
<dbReference type="PANTHER" id="PTHR48253">
    <property type="match status" value="1"/>
</dbReference>
<dbReference type="InterPro" id="IPR027443">
    <property type="entry name" value="IPNS-like_sf"/>
</dbReference>
<feature type="region of interest" description="Disordered" evidence="1">
    <location>
        <begin position="203"/>
        <end position="226"/>
    </location>
</feature>
<dbReference type="Gene3D" id="2.60.120.330">
    <property type="entry name" value="B-lactam Antibiotic, Isopenicillin N Synthase, Chain"/>
    <property type="match status" value="1"/>
</dbReference>
<dbReference type="OMA" id="RLAVMDH"/>
<dbReference type="GO" id="GO:0009555">
    <property type="term" value="P:pollen development"/>
    <property type="evidence" value="ECO:0007669"/>
    <property type="project" value="EnsemblPlants"/>
</dbReference>
<name>A0A3Q7J048_SOLLC</name>
<dbReference type="FunCoup" id="A0A3Q7J048">
    <property type="interactions" value="1218"/>
</dbReference>
<evidence type="ECO:0000256" key="1">
    <source>
        <dbReference type="SAM" id="MobiDB-lite"/>
    </source>
</evidence>
<dbReference type="InParanoid" id="A0A3Q7J048"/>
<dbReference type="Gramene" id="Solyc09g065580.3.1">
    <property type="protein sequence ID" value="Solyc09g065580.3.1"/>
    <property type="gene ID" value="Solyc09g065580.3"/>
</dbReference>
<organism evidence="2">
    <name type="scientific">Solanum lycopersicum</name>
    <name type="common">Tomato</name>
    <name type="synonym">Lycopersicon esculentum</name>
    <dbReference type="NCBI Taxonomy" id="4081"/>
    <lineage>
        <taxon>Eukaryota</taxon>
        <taxon>Viridiplantae</taxon>
        <taxon>Streptophyta</taxon>
        <taxon>Embryophyta</taxon>
        <taxon>Tracheophyta</taxon>
        <taxon>Spermatophyta</taxon>
        <taxon>Magnoliopsida</taxon>
        <taxon>eudicotyledons</taxon>
        <taxon>Gunneridae</taxon>
        <taxon>Pentapetalae</taxon>
        <taxon>asterids</taxon>
        <taxon>lamiids</taxon>
        <taxon>Solanales</taxon>
        <taxon>Solanaceae</taxon>
        <taxon>Solanoideae</taxon>
        <taxon>Solaneae</taxon>
        <taxon>Solanum</taxon>
        <taxon>Solanum subgen. Lycopersicon</taxon>
    </lineage>
</organism>
<dbReference type="AlphaFoldDB" id="A0A3Q7J048"/>
<evidence type="ECO:0008006" key="4">
    <source>
        <dbReference type="Google" id="ProtNLM"/>
    </source>
</evidence>
<dbReference type="PANTHER" id="PTHR48253:SF2">
    <property type="entry name" value="ISOPENICILLIN N SYNTHASE-LIKE FE(2+) 2OG DIOXYGENASE DOMAIN-CONTAINING PROTEIN"/>
    <property type="match status" value="1"/>
</dbReference>
<evidence type="ECO:0000313" key="3">
    <source>
        <dbReference type="Proteomes" id="UP000004994"/>
    </source>
</evidence>
<accession>A0A3Q7J048</accession>
<sequence length="563" mass="63096">MEVVELYELHYSDLLQLSSEKSLSDEFIEETQRLKSATRSVMKNLGPEGPGLLAITGVPEASNLRRTLLPLARKLALLNNEDRKRLLKEQNLGSDVSLKNPNRDVSSFSMQLKYEQCYERSGCQVDDLDVDNRDRGEVNQDEFKNLGCTFKELGYCMMDLGLRLAQICDKAIGGQELQQSLLESGTAKGRLIHYHSAVDNDIVREDAKRNGQSKGRNGKANKNEQLGLKQQGIESLKDQSNDYGLWQQWHYDYGIFTLLTVPMFLLSSHQEAPATINNDSPVSSKHEFPSPGGHTYLHIFDPKKNQVFIVKAPSESLILQVGEAADILSKGKLRATLHCVCRPPKVDNVSRETFVVFLQPAWSKQFSLLDYPLELFALSGQQCGVCSKGTEQSRQVPEELSHEIQKIVPPLLSRLKDGMTFAEFSRETTKQYYGGKGLQFSVYIFIWPEVPSSLIMSNWWLQSVTVNFSVSDSQKVGANGVYKLGPHPHNYRFCVLNVKAVDNKGHGGRSFRTNFQGNNYGNGYGNLGDTNSSSGGNHYPNQVVTMVVRALDNKAQITKEGEW</sequence>
<reference evidence="2" key="2">
    <citation type="submission" date="2019-01" db="UniProtKB">
        <authorList>
            <consortium name="EnsemblPlants"/>
        </authorList>
    </citation>
    <scope>IDENTIFICATION</scope>
    <source>
        <strain evidence="2">cv. Heinz 1706</strain>
    </source>
</reference>
<keyword evidence="3" id="KW-1185">Reference proteome</keyword>
<evidence type="ECO:0000313" key="2">
    <source>
        <dbReference type="EnsemblPlants" id="Solyc09g065580.3.1"/>
    </source>
</evidence>
<dbReference type="EnsemblPlants" id="Solyc09g065580.3.1">
    <property type="protein sequence ID" value="Solyc09g065580.3.1"/>
    <property type="gene ID" value="Solyc09g065580.3"/>
</dbReference>
<dbReference type="SUPFAM" id="SSF51197">
    <property type="entry name" value="Clavaminate synthase-like"/>
    <property type="match status" value="1"/>
</dbReference>
<protein>
    <recommendedName>
        <fullName evidence="4">Isopenicillin N synthase-like Fe(2+) 2OG dioxygenase domain-containing protein</fullName>
    </recommendedName>
</protein>
<dbReference type="Proteomes" id="UP000004994">
    <property type="component" value="Chromosome 9"/>
</dbReference>
<proteinExistence type="predicted"/>